<feature type="non-terminal residue" evidence="1">
    <location>
        <position position="91"/>
    </location>
</feature>
<evidence type="ECO:0000313" key="1">
    <source>
        <dbReference type="EMBL" id="EKC53637.1"/>
    </source>
</evidence>
<organism evidence="1">
    <name type="scientific">human gut metagenome</name>
    <dbReference type="NCBI Taxonomy" id="408170"/>
    <lineage>
        <taxon>unclassified sequences</taxon>
        <taxon>metagenomes</taxon>
        <taxon>organismal metagenomes</taxon>
    </lineage>
</organism>
<gene>
    <name evidence="1" type="ORF">OBE_12492</name>
</gene>
<protein>
    <submittedName>
        <fullName evidence="1">Uncharacterized protein</fullName>
    </submittedName>
</protein>
<comment type="caution">
    <text evidence="1">The sequence shown here is derived from an EMBL/GenBank/DDBJ whole genome shotgun (WGS) entry which is preliminary data.</text>
</comment>
<reference evidence="1" key="1">
    <citation type="journal article" date="2013" name="Environ. Microbiol.">
        <title>Microbiota from the distal guts of lean and obese adolescents exhibit partial functional redundancy besides clear differences in community structure.</title>
        <authorList>
            <person name="Ferrer M."/>
            <person name="Ruiz A."/>
            <person name="Lanza F."/>
            <person name="Haange S.B."/>
            <person name="Oberbach A."/>
            <person name="Till H."/>
            <person name="Bargiela R."/>
            <person name="Campoy C."/>
            <person name="Segura M.T."/>
            <person name="Richter M."/>
            <person name="von Bergen M."/>
            <person name="Seifert J."/>
            <person name="Suarez A."/>
        </authorList>
    </citation>
    <scope>NUCLEOTIDE SEQUENCE</scope>
</reference>
<accession>K1RYR0</accession>
<dbReference type="AlphaFoldDB" id="K1RYR0"/>
<sequence>MIQSYTKYKQFKSLADAKDNEKAVRSGLDFLRFVAEEYSRLEVYNNQECDGDDFFTYQVEKELALVLRDEATPIESVAKAQKEMAEIEKME</sequence>
<name>K1RYR0_9ZZZZ</name>
<dbReference type="EMBL" id="AJWZ01008612">
    <property type="protein sequence ID" value="EKC53637.1"/>
    <property type="molecule type" value="Genomic_DNA"/>
</dbReference>
<proteinExistence type="predicted"/>